<keyword evidence="9 17" id="KW-0963">Cytoplasm</keyword>
<dbReference type="InterPro" id="IPR050499">
    <property type="entry name" value="PEP-utilizing_PTS_enzyme"/>
</dbReference>
<evidence type="ECO:0000256" key="5">
    <source>
        <dbReference type="ARBA" id="ARBA00007837"/>
    </source>
</evidence>
<dbReference type="NCBIfam" id="TIGR01417">
    <property type="entry name" value="PTS_I_fam"/>
    <property type="match status" value="1"/>
</dbReference>
<proteinExistence type="inferred from homology"/>
<evidence type="ECO:0000256" key="9">
    <source>
        <dbReference type="ARBA" id="ARBA00022490"/>
    </source>
</evidence>
<feature type="active site" description="Proton donor" evidence="18">
    <location>
        <position position="503"/>
    </location>
</feature>
<feature type="binding site" evidence="19">
    <location>
        <begin position="455"/>
        <end position="456"/>
    </location>
    <ligand>
        <name>phosphoenolpyruvate</name>
        <dbReference type="ChEBI" id="CHEBI:58702"/>
    </ligand>
</feature>
<dbReference type="SUPFAM" id="SSF52009">
    <property type="entry name" value="Phosphohistidine domain"/>
    <property type="match status" value="1"/>
</dbReference>
<evidence type="ECO:0000256" key="12">
    <source>
        <dbReference type="ARBA" id="ARBA00022683"/>
    </source>
</evidence>
<dbReference type="Gene3D" id="1.10.274.10">
    <property type="entry name" value="PtsI, HPr-binding domain"/>
    <property type="match status" value="1"/>
</dbReference>
<sequence length="575" mass="64191">MKSIKIKGIGASSGVAVAKVFKLEEIKIDVNDAKISDIDAEIKLFEDAVKKSVFQIEQIKQKATKLKPEELEILEAHALLASDPDIAEDVKNMIRQQYNAVYSLKTVAKQRIQFMLDTQDEYWIARIADIKDVVSRISKNILNINILDLSSISEDVIIVADDLTPSDTAQLNSFVKGFATNVGSRTSHSAIMARSLEIPAILGLTNIVEQVKNGDVLAINGDSGQGVINPNEEELADFAQQYAHYVEGKKKLDEFLYKPAISADGRKVVLAANIGSVEDAEGAQKANADEIGLFRSEFLYMDASNWPTEDEQFNSYKKVLQTMAGKKVVVRTLDIGGDKTLKYYNFNKELNPFLGNRAIRLSLDKQEILATQLRALIRASEFGPIAIMFPMIATLNEFFAAKKVFNEVYEQLRFIYPKIAKKEEIKLGIMIEIPIAAVMANQFAHHVDFFSIGTNDLIQYSLAADRMNEKVSYLYQPLNPGILKLIKMTIDAGHRHNKWVGMCGEMAGDVNVVPILLGLGLDEFSMSASSITKVKQLISTLEYKKMHEIAQKVVNFETEHQVIKYLESLDLISPK</sequence>
<comment type="catalytic activity">
    <reaction evidence="1 17">
        <text>L-histidyl-[protein] + phosphoenolpyruvate = N(pros)-phospho-L-histidyl-[protein] + pyruvate</text>
        <dbReference type="Rhea" id="RHEA:23880"/>
        <dbReference type="Rhea" id="RHEA-COMP:9745"/>
        <dbReference type="Rhea" id="RHEA-COMP:9746"/>
        <dbReference type="ChEBI" id="CHEBI:15361"/>
        <dbReference type="ChEBI" id="CHEBI:29979"/>
        <dbReference type="ChEBI" id="CHEBI:58702"/>
        <dbReference type="ChEBI" id="CHEBI:64837"/>
        <dbReference type="EC" id="2.7.3.9"/>
    </reaction>
</comment>
<feature type="binding site" evidence="19">
    <location>
        <position position="295"/>
    </location>
    <ligand>
        <name>phosphoenolpyruvate</name>
        <dbReference type="ChEBI" id="CHEBI:58702"/>
    </ligand>
</feature>
<evidence type="ECO:0000256" key="8">
    <source>
        <dbReference type="ARBA" id="ARBA00022448"/>
    </source>
</evidence>
<organism evidence="24 25">
    <name type="scientific">Mesomycoplasma conjunctivae (strain ATCC 25834 / NCTC 10147 / HRC/581)</name>
    <name type="common">Mycoplasma conjunctivae</name>
    <dbReference type="NCBI Taxonomy" id="572263"/>
    <lineage>
        <taxon>Bacteria</taxon>
        <taxon>Bacillati</taxon>
        <taxon>Mycoplasmatota</taxon>
        <taxon>Mycoplasmoidales</taxon>
        <taxon>Metamycoplasmataceae</taxon>
        <taxon>Mesomycoplasma</taxon>
    </lineage>
</organism>
<dbReference type="InterPro" id="IPR008731">
    <property type="entry name" value="PTS_EIN"/>
</dbReference>
<dbReference type="InterPro" id="IPR024692">
    <property type="entry name" value="PTS_EI"/>
</dbReference>
<dbReference type="InterPro" id="IPR000121">
    <property type="entry name" value="PEP_util_C"/>
</dbReference>
<keyword evidence="13 17" id="KW-0479">Metal-binding</keyword>
<evidence type="ECO:0000313" key="24">
    <source>
        <dbReference type="EMBL" id="CAT05089.1"/>
    </source>
</evidence>
<evidence type="ECO:0000313" key="25">
    <source>
        <dbReference type="Proteomes" id="UP000001491"/>
    </source>
</evidence>
<dbReference type="KEGG" id="mco:MCJ_004010"/>
<dbReference type="EC" id="2.7.3.9" evidence="6 17"/>
<evidence type="ECO:0000256" key="18">
    <source>
        <dbReference type="PIRSR" id="PIRSR000732-1"/>
    </source>
</evidence>
<dbReference type="GO" id="GO:0008965">
    <property type="term" value="F:phosphoenolpyruvate-protein phosphotransferase activity"/>
    <property type="evidence" value="ECO:0007669"/>
    <property type="project" value="UniProtKB-EC"/>
</dbReference>
<keyword evidence="10 17" id="KW-0762">Sugar transport</keyword>
<dbReference type="AlphaFoldDB" id="C5J6J6"/>
<evidence type="ECO:0000256" key="2">
    <source>
        <dbReference type="ARBA" id="ARBA00001946"/>
    </source>
</evidence>
<dbReference type="InterPro" id="IPR008279">
    <property type="entry name" value="PEP-util_enz_mobile_dom"/>
</dbReference>
<dbReference type="eggNOG" id="COG1080">
    <property type="taxonomic scope" value="Bacteria"/>
</dbReference>
<comment type="function">
    <text evidence="3 17">General (non sugar-specific) component of the phosphoenolpyruvate-dependent sugar phosphotransferase system (sugar PTS). This major carbohydrate active-transport system catalyzes the phosphorylation of incoming sugar substrates concomitantly with their translocation across the cell membrane. Enzyme I transfers the phosphoryl group from phosphoenolpyruvate (PEP) to the phosphoryl carrier protein (HPr).</text>
</comment>
<dbReference type="GO" id="GO:0016301">
    <property type="term" value="F:kinase activity"/>
    <property type="evidence" value="ECO:0007669"/>
    <property type="project" value="UniProtKB-KW"/>
</dbReference>
<keyword evidence="12 17" id="KW-0598">Phosphotransferase system</keyword>
<evidence type="ECO:0000256" key="1">
    <source>
        <dbReference type="ARBA" id="ARBA00000683"/>
    </source>
</evidence>
<evidence type="ECO:0000259" key="22">
    <source>
        <dbReference type="Pfam" id="PF02896"/>
    </source>
</evidence>
<evidence type="ECO:0000256" key="6">
    <source>
        <dbReference type="ARBA" id="ARBA00012232"/>
    </source>
</evidence>
<dbReference type="HOGENOM" id="CLU_007308_7_0_14"/>
<dbReference type="InterPro" id="IPR040442">
    <property type="entry name" value="Pyrv_kinase-like_dom_sf"/>
</dbReference>
<comment type="cofactor">
    <cofactor evidence="2 17 20">
        <name>Mg(2+)</name>
        <dbReference type="ChEBI" id="CHEBI:18420"/>
    </cofactor>
</comment>
<evidence type="ECO:0000256" key="19">
    <source>
        <dbReference type="PIRSR" id="PIRSR000732-2"/>
    </source>
</evidence>
<evidence type="ECO:0000259" key="23">
    <source>
        <dbReference type="Pfam" id="PF05524"/>
    </source>
</evidence>
<dbReference type="GO" id="GO:0005737">
    <property type="term" value="C:cytoplasm"/>
    <property type="evidence" value="ECO:0007669"/>
    <property type="project" value="UniProtKB-SubCell"/>
</dbReference>
<dbReference type="Proteomes" id="UP000001491">
    <property type="component" value="Chromosome"/>
</dbReference>
<keyword evidence="25" id="KW-1185">Reference proteome</keyword>
<dbReference type="PRINTS" id="PR01736">
    <property type="entry name" value="PHPHTRNFRASE"/>
</dbReference>
<dbReference type="PIRSF" id="PIRSF000732">
    <property type="entry name" value="PTS_enzyme_I"/>
    <property type="match status" value="1"/>
</dbReference>
<dbReference type="EMBL" id="FM864216">
    <property type="protein sequence ID" value="CAT05089.1"/>
    <property type="molecule type" value="Genomic_DNA"/>
</dbReference>
<evidence type="ECO:0000256" key="20">
    <source>
        <dbReference type="PIRSR" id="PIRSR000732-3"/>
    </source>
</evidence>
<dbReference type="Pfam" id="PF02896">
    <property type="entry name" value="PEP-utilizers_C"/>
    <property type="match status" value="1"/>
</dbReference>
<evidence type="ECO:0000256" key="17">
    <source>
        <dbReference type="PIRNR" id="PIRNR000732"/>
    </source>
</evidence>
<dbReference type="Pfam" id="PF00391">
    <property type="entry name" value="PEP-utilizers"/>
    <property type="match status" value="1"/>
</dbReference>
<dbReference type="GO" id="GO:0046872">
    <property type="term" value="F:metal ion binding"/>
    <property type="evidence" value="ECO:0007669"/>
    <property type="project" value="UniProtKB-KW"/>
</dbReference>
<feature type="binding site" evidence="20">
    <location>
        <position position="456"/>
    </location>
    <ligand>
        <name>Mg(2+)</name>
        <dbReference type="ChEBI" id="CHEBI:18420"/>
    </ligand>
</feature>
<dbReference type="InterPro" id="IPR036637">
    <property type="entry name" value="Phosphohistidine_dom_sf"/>
</dbReference>
<keyword evidence="14 17" id="KW-0418">Kinase</keyword>
<feature type="domain" description="PEP-utilising enzyme C-terminal" evidence="22">
    <location>
        <begin position="250"/>
        <end position="542"/>
    </location>
</feature>
<dbReference type="PANTHER" id="PTHR46244">
    <property type="entry name" value="PHOSPHOENOLPYRUVATE-PROTEIN PHOSPHOTRANSFERASE"/>
    <property type="match status" value="1"/>
</dbReference>
<evidence type="ECO:0000256" key="16">
    <source>
        <dbReference type="ARBA" id="ARBA00033235"/>
    </source>
</evidence>
<evidence type="ECO:0000256" key="3">
    <source>
        <dbReference type="ARBA" id="ARBA00002728"/>
    </source>
</evidence>
<evidence type="ECO:0000256" key="15">
    <source>
        <dbReference type="ARBA" id="ARBA00022842"/>
    </source>
</evidence>
<keyword evidence="8 17" id="KW-0813">Transport</keyword>
<comment type="similarity">
    <text evidence="5 17">Belongs to the PEP-utilizing enzyme family.</text>
</comment>
<evidence type="ECO:0000256" key="4">
    <source>
        <dbReference type="ARBA" id="ARBA00004496"/>
    </source>
</evidence>
<dbReference type="PROSITE" id="PS00742">
    <property type="entry name" value="PEP_ENZYMES_2"/>
    <property type="match status" value="1"/>
</dbReference>
<accession>C5J6J6</accession>
<dbReference type="InterPro" id="IPR023151">
    <property type="entry name" value="PEP_util_CS"/>
</dbReference>
<feature type="binding site" evidence="20">
    <location>
        <position position="432"/>
    </location>
    <ligand>
        <name>Mg(2+)</name>
        <dbReference type="ChEBI" id="CHEBI:18420"/>
    </ligand>
</feature>
<evidence type="ECO:0000256" key="7">
    <source>
        <dbReference type="ARBA" id="ARBA00016544"/>
    </source>
</evidence>
<dbReference type="InterPro" id="IPR036618">
    <property type="entry name" value="PtsI_HPr-bd_sf"/>
</dbReference>
<feature type="active site" description="Tele-phosphohistidine intermediate" evidence="18">
    <location>
        <position position="188"/>
    </location>
</feature>
<dbReference type="InterPro" id="IPR015813">
    <property type="entry name" value="Pyrv/PenolPyrv_kinase-like_dom"/>
</dbReference>
<keyword evidence="15 17" id="KW-0460">Magnesium</keyword>
<reference evidence="25" key="1">
    <citation type="journal article" date="2009" name="BMC Bioinformatics">
        <title>The Mycoplasma conjunctivae genome sequencing, annotation and analysis.</title>
        <authorList>
            <person name="Calderon-Copete S.P."/>
            <person name="Wigger G."/>
            <person name="Wunderlin C."/>
            <person name="Schmidheini T."/>
            <person name="Frey J."/>
            <person name="Quail M.A."/>
            <person name="Falquet L."/>
        </authorList>
    </citation>
    <scope>NUCLEOTIDE SEQUENCE [LARGE SCALE GENOMIC DNA]</scope>
    <source>
        <strain evidence="25">ATCC 25834 / NCTC 10147 / HRC/581</strain>
    </source>
</reference>
<keyword evidence="11 17" id="KW-0808">Transferase</keyword>
<evidence type="ECO:0000256" key="10">
    <source>
        <dbReference type="ARBA" id="ARBA00022597"/>
    </source>
</evidence>
<evidence type="ECO:0000256" key="14">
    <source>
        <dbReference type="ARBA" id="ARBA00022777"/>
    </source>
</evidence>
<dbReference type="Pfam" id="PF05524">
    <property type="entry name" value="PEP-utilisers_N"/>
    <property type="match status" value="1"/>
</dbReference>
<feature type="binding site" evidence="19">
    <location>
        <position position="331"/>
    </location>
    <ligand>
        <name>phosphoenolpyruvate</name>
        <dbReference type="ChEBI" id="CHEBI:58702"/>
    </ligand>
</feature>
<name>C5J6J6_MESCH</name>
<dbReference type="InterPro" id="IPR006318">
    <property type="entry name" value="PTS_EI-like"/>
</dbReference>
<dbReference type="GO" id="GO:0009401">
    <property type="term" value="P:phosphoenolpyruvate-dependent sugar phosphotransferase system"/>
    <property type="evidence" value="ECO:0007669"/>
    <property type="project" value="UniProtKB-KW"/>
</dbReference>
<evidence type="ECO:0000256" key="11">
    <source>
        <dbReference type="ARBA" id="ARBA00022679"/>
    </source>
</evidence>
<comment type="subcellular location">
    <subcellularLocation>
        <location evidence="4 17">Cytoplasm</location>
    </subcellularLocation>
</comment>
<dbReference type="Gene3D" id="3.20.20.60">
    <property type="entry name" value="Phosphoenolpyruvate-binding domains"/>
    <property type="match status" value="1"/>
</dbReference>
<feature type="binding site" evidence="19">
    <location>
        <position position="466"/>
    </location>
    <ligand>
        <name>phosphoenolpyruvate</name>
        <dbReference type="ChEBI" id="CHEBI:58702"/>
    </ligand>
</feature>
<feature type="domain" description="PEP-utilising enzyme mobile" evidence="21">
    <location>
        <begin position="153"/>
        <end position="224"/>
    </location>
</feature>
<gene>
    <name evidence="24" type="primary">ptsI</name>
    <name evidence="24" type="ordered locus">MCJ_004010</name>
</gene>
<feature type="domain" description="Phosphotransferase system enzyme I N-terminal" evidence="23">
    <location>
        <begin position="7"/>
        <end position="126"/>
    </location>
</feature>
<protein>
    <recommendedName>
        <fullName evidence="7 17">Phosphoenolpyruvate-protein phosphotransferase</fullName>
        <ecNumber evidence="6 17">2.7.3.9</ecNumber>
    </recommendedName>
    <alternativeName>
        <fullName evidence="16 17">Phosphotransferase system, enzyme I</fullName>
    </alternativeName>
</protein>
<dbReference type="SUPFAM" id="SSF47831">
    <property type="entry name" value="Enzyme I of the PEP:sugar phosphotransferase system HPr-binding (sub)domain"/>
    <property type="match status" value="1"/>
</dbReference>
<evidence type="ECO:0000256" key="13">
    <source>
        <dbReference type="ARBA" id="ARBA00022723"/>
    </source>
</evidence>
<dbReference type="Gene3D" id="3.50.30.10">
    <property type="entry name" value="Phosphohistidine domain"/>
    <property type="match status" value="1"/>
</dbReference>
<evidence type="ECO:0000259" key="21">
    <source>
        <dbReference type="Pfam" id="PF00391"/>
    </source>
</evidence>
<dbReference type="PANTHER" id="PTHR46244:SF3">
    <property type="entry name" value="PHOSPHOENOLPYRUVATE-PROTEIN PHOSPHOTRANSFERASE"/>
    <property type="match status" value="1"/>
</dbReference>
<dbReference type="SUPFAM" id="SSF51621">
    <property type="entry name" value="Phosphoenolpyruvate/pyruvate domain"/>
    <property type="match status" value="1"/>
</dbReference>